<comment type="subcellular location">
    <subcellularLocation>
        <location evidence="1">Cell membrane</location>
        <topology evidence="1">Peripheral membrane protein</topology>
        <orientation evidence="1">Cytoplasmic side</orientation>
    </subcellularLocation>
</comment>
<dbReference type="EMBL" id="SHBP01000006">
    <property type="protein sequence ID" value="RZO20136.1"/>
    <property type="molecule type" value="Genomic_DNA"/>
</dbReference>
<reference evidence="2 3" key="1">
    <citation type="submission" date="2019-02" db="EMBL/GenBank/DDBJ databases">
        <title>Prokaryotic population dynamics and viral predation in marine succession experiment using metagenomics: the confinement effect.</title>
        <authorList>
            <person name="Haro-Moreno J.M."/>
            <person name="Rodriguez-Valera F."/>
            <person name="Lopez-Perez M."/>
        </authorList>
    </citation>
    <scope>NUCLEOTIDE SEQUENCE [LARGE SCALE GENOMIC DNA]</scope>
    <source>
        <strain evidence="2">MED-G170</strain>
    </source>
</reference>
<keyword evidence="1" id="KW-1003">Cell membrane</keyword>
<organism evidence="2 3">
    <name type="scientific">SAR92 clade bacterium</name>
    <dbReference type="NCBI Taxonomy" id="2315479"/>
    <lineage>
        <taxon>Bacteria</taxon>
        <taxon>Pseudomonadati</taxon>
        <taxon>Pseudomonadota</taxon>
        <taxon>Gammaproteobacteria</taxon>
        <taxon>Cellvibrionales</taxon>
        <taxon>Porticoccaceae</taxon>
        <taxon>SAR92 clade</taxon>
    </lineage>
</organism>
<evidence type="ECO:0000313" key="3">
    <source>
        <dbReference type="Proteomes" id="UP000315889"/>
    </source>
</evidence>
<dbReference type="InterPro" id="IPR002696">
    <property type="entry name" value="Membr_insert_effic_factor_YidD"/>
</dbReference>
<evidence type="ECO:0000256" key="1">
    <source>
        <dbReference type="HAMAP-Rule" id="MF_00386"/>
    </source>
</evidence>
<name>A0A520MFY1_9GAMM</name>
<dbReference type="GO" id="GO:0005886">
    <property type="term" value="C:plasma membrane"/>
    <property type="evidence" value="ECO:0007669"/>
    <property type="project" value="UniProtKB-SubCell"/>
</dbReference>
<evidence type="ECO:0000313" key="2">
    <source>
        <dbReference type="EMBL" id="RZO20136.1"/>
    </source>
</evidence>
<comment type="caution">
    <text evidence="2">The sequence shown here is derived from an EMBL/GenBank/DDBJ whole genome shotgun (WGS) entry which is preliminary data.</text>
</comment>
<sequence length="80" mass="8773">MMRKVATLLIRGYQLAVSPMLGKNCRFEPTCSCYAHEAIERFGVLKGGYLSAIRIAKCNPLHPGGYDPLVDATNNNNTSN</sequence>
<gene>
    <name evidence="2" type="primary">yidD</name>
    <name evidence="2" type="ORF">EVB03_05415</name>
</gene>
<dbReference type="AlphaFoldDB" id="A0A520MFY1"/>
<dbReference type="Proteomes" id="UP000315889">
    <property type="component" value="Unassembled WGS sequence"/>
</dbReference>
<dbReference type="HAMAP" id="MF_00386">
    <property type="entry name" value="UPF0161_YidD"/>
    <property type="match status" value="1"/>
</dbReference>
<comment type="function">
    <text evidence="1">Could be involved in insertion of integral membrane proteins into the membrane.</text>
</comment>
<proteinExistence type="inferred from homology"/>
<comment type="similarity">
    <text evidence="1">Belongs to the UPF0161 family.</text>
</comment>
<dbReference type="SMART" id="SM01234">
    <property type="entry name" value="Haemolytic"/>
    <property type="match status" value="1"/>
</dbReference>
<dbReference type="NCBIfam" id="TIGR00278">
    <property type="entry name" value="membrane protein insertion efficiency factor YidD"/>
    <property type="match status" value="1"/>
</dbReference>
<keyword evidence="1" id="KW-0472">Membrane</keyword>
<dbReference type="PANTHER" id="PTHR33383">
    <property type="entry name" value="MEMBRANE PROTEIN INSERTION EFFICIENCY FACTOR-RELATED"/>
    <property type="match status" value="1"/>
</dbReference>
<protein>
    <recommendedName>
        <fullName evidence="1">Putative membrane protein insertion efficiency factor</fullName>
    </recommendedName>
</protein>
<accession>A0A520MFY1</accession>
<dbReference type="PANTHER" id="PTHR33383:SF1">
    <property type="entry name" value="MEMBRANE PROTEIN INSERTION EFFICIENCY FACTOR-RELATED"/>
    <property type="match status" value="1"/>
</dbReference>
<dbReference type="Pfam" id="PF01809">
    <property type="entry name" value="YidD"/>
    <property type="match status" value="1"/>
</dbReference>